<organism evidence="2 3">
    <name type="scientific">Rhizobium favelukesii</name>
    <dbReference type="NCBI Taxonomy" id="348824"/>
    <lineage>
        <taxon>Bacteria</taxon>
        <taxon>Pseudomonadati</taxon>
        <taxon>Pseudomonadota</taxon>
        <taxon>Alphaproteobacteria</taxon>
        <taxon>Hyphomicrobiales</taxon>
        <taxon>Rhizobiaceae</taxon>
        <taxon>Rhizobium/Agrobacterium group</taxon>
        <taxon>Rhizobium</taxon>
    </lineage>
</organism>
<proteinExistence type="predicted"/>
<keyword evidence="2" id="KW-0614">Plasmid</keyword>
<gene>
    <name evidence="2" type="ORF">LPU83_pLPU83b_0485</name>
</gene>
<dbReference type="AlphaFoldDB" id="W6RNQ0"/>
<geneLocation type="plasmid" evidence="2">
    <name>pLPU83b</name>
</geneLocation>
<protein>
    <submittedName>
        <fullName evidence="2">Uncharacterized protein</fullName>
    </submittedName>
</protein>
<name>W6RNQ0_9HYPH</name>
<keyword evidence="3" id="KW-1185">Reference proteome</keyword>
<comment type="caution">
    <text evidence="2">The sequence shown here is derived from an EMBL/GenBank/DDBJ whole genome shotgun (WGS) entry which is preliminary data.</text>
</comment>
<dbReference type="EMBL" id="CBYB010000046">
    <property type="protein sequence ID" value="CDM60468.1"/>
    <property type="molecule type" value="Genomic_DNA"/>
</dbReference>
<sequence>MPAFQSRYPLESNRGPETAMFHNKTPLTRPLASPHPARRMETVHSLTSACVLNAGSIGLRAEEIDEVRATGAFGPPNSAQVPDNTVSGVAALNRVAFSICEPRGGASDSSEL</sequence>
<reference evidence="2" key="1">
    <citation type="submission" date="2013-11" db="EMBL/GenBank/DDBJ databases">
        <title>Draft genome sequence of the broad-host-range Rhizobium sp. LPU83 strain, a member of the low-genetic diversity Oregon-like Rhizobium sp. group.</title>
        <authorList>
            <person name="Wibberg D."/>
            <person name="Puehler A."/>
            <person name="Schlueter A."/>
        </authorList>
    </citation>
    <scope>NUCLEOTIDE SEQUENCE [LARGE SCALE GENOMIC DNA]</scope>
    <source>
        <strain evidence="2">LPU83</strain>
        <plasmid evidence="2">pLPU83b</plasmid>
    </source>
</reference>
<evidence type="ECO:0000313" key="3">
    <source>
        <dbReference type="Proteomes" id="UP000019443"/>
    </source>
</evidence>
<feature type="region of interest" description="Disordered" evidence="1">
    <location>
        <begin position="1"/>
        <end position="40"/>
    </location>
</feature>
<dbReference type="Proteomes" id="UP000019443">
    <property type="component" value="Unassembled WGS sequence"/>
</dbReference>
<accession>W6RNQ0</accession>
<evidence type="ECO:0000313" key="2">
    <source>
        <dbReference type="EMBL" id="CDM60468.1"/>
    </source>
</evidence>
<evidence type="ECO:0000256" key="1">
    <source>
        <dbReference type="SAM" id="MobiDB-lite"/>
    </source>
</evidence>